<accession>A0A0W0WXV6</accession>
<comment type="catalytic activity">
    <reaction evidence="1 9">
        <text>S-adenosyl-L-methionine + a thiopurine = S-adenosyl-L-homocysteine + a thiopurine S-methylether.</text>
        <dbReference type="EC" id="2.1.1.67"/>
    </reaction>
</comment>
<dbReference type="GO" id="GO:0008119">
    <property type="term" value="F:thiopurine S-methyltransferase activity"/>
    <property type="evidence" value="ECO:0007669"/>
    <property type="project" value="UniProtKB-UniRule"/>
</dbReference>
<name>A0A0W0WXV6_9GAMM</name>
<dbReference type="SUPFAM" id="SSF53335">
    <property type="entry name" value="S-adenosyl-L-methionine-dependent methyltransferases"/>
    <property type="match status" value="1"/>
</dbReference>
<dbReference type="GO" id="GO:0005737">
    <property type="term" value="C:cytoplasm"/>
    <property type="evidence" value="ECO:0007669"/>
    <property type="project" value="UniProtKB-SubCell"/>
</dbReference>
<dbReference type="Gene3D" id="3.40.50.150">
    <property type="entry name" value="Vaccinia Virus protein VP39"/>
    <property type="match status" value="1"/>
</dbReference>
<reference evidence="10 11" key="1">
    <citation type="submission" date="2015-11" db="EMBL/GenBank/DDBJ databases">
        <title>Genomic analysis of 38 Legionella species identifies large and diverse effector repertoires.</title>
        <authorList>
            <person name="Burstein D."/>
            <person name="Amaro F."/>
            <person name="Zusman T."/>
            <person name="Lifshitz Z."/>
            <person name="Cohen O."/>
            <person name="Gilbert J.A."/>
            <person name="Pupko T."/>
            <person name="Shuman H.A."/>
            <person name="Segal G."/>
        </authorList>
    </citation>
    <scope>NUCLEOTIDE SEQUENCE [LARGE SCALE GENOMIC DNA]</scope>
    <source>
        <strain evidence="10 11">Oak Ridge-10</strain>
    </source>
</reference>
<feature type="binding site" evidence="9">
    <location>
        <position position="123"/>
    </location>
    <ligand>
        <name>S-adenosyl-L-methionine</name>
        <dbReference type="ChEBI" id="CHEBI:59789"/>
    </ligand>
</feature>
<evidence type="ECO:0000256" key="4">
    <source>
        <dbReference type="ARBA" id="ARBA00011905"/>
    </source>
</evidence>
<comment type="subcellular location">
    <subcellularLocation>
        <location evidence="2 9">Cytoplasm</location>
    </subcellularLocation>
</comment>
<evidence type="ECO:0000256" key="6">
    <source>
        <dbReference type="ARBA" id="ARBA00022603"/>
    </source>
</evidence>
<keyword evidence="6 9" id="KW-0489">Methyltransferase</keyword>
<protein>
    <recommendedName>
        <fullName evidence="4 9">Thiopurine S-methyltransferase</fullName>
        <ecNumber evidence="4 9">2.1.1.67</ecNumber>
    </recommendedName>
    <alternativeName>
        <fullName evidence="9">Thiopurine methyltransferase</fullName>
    </alternativeName>
</protein>
<dbReference type="NCBIfam" id="TIGR03840">
    <property type="entry name" value="TMPT_Se_Te"/>
    <property type="match status" value="1"/>
</dbReference>
<comment type="similarity">
    <text evidence="3 9">Belongs to the class I-like SAM-binding methyltransferase superfamily. TPMT family.</text>
</comment>
<sequence>MKAEYWQQKWQSNEIGFNQAEPNQLMQRYFSCLNLESHARIFVPLCGKSIDMLWLSAQGYEVIGVELSQLACDAFFKENNKVASVFELSAFTVFQKEPITLFAGDFFQLSKKQIGQLDAVYDRAALIALPTELRKRYVAYLLTLLDKNTQVFLIVTSYDQRDMEGPPFSVDEQEVKALYGEHFNIKQLYKKIIKVIPDHLHAKGLKSAIEQVYCLQTK</sequence>
<dbReference type="PATRIC" id="fig|29423.5.peg.2411"/>
<comment type="caution">
    <text evidence="10">The sequence shown here is derived from an EMBL/GenBank/DDBJ whole genome shotgun (WGS) entry which is preliminary data.</text>
</comment>
<evidence type="ECO:0000313" key="11">
    <source>
        <dbReference type="Proteomes" id="UP000054858"/>
    </source>
</evidence>
<dbReference type="EC" id="2.1.1.67" evidence="4 9"/>
<dbReference type="Proteomes" id="UP000054858">
    <property type="component" value="Unassembled WGS sequence"/>
</dbReference>
<evidence type="ECO:0000256" key="7">
    <source>
        <dbReference type="ARBA" id="ARBA00022679"/>
    </source>
</evidence>
<keyword evidence="5 9" id="KW-0963">Cytoplasm</keyword>
<evidence type="ECO:0000256" key="2">
    <source>
        <dbReference type="ARBA" id="ARBA00004496"/>
    </source>
</evidence>
<evidence type="ECO:0000256" key="9">
    <source>
        <dbReference type="HAMAP-Rule" id="MF_00812"/>
    </source>
</evidence>
<dbReference type="GO" id="GO:0032259">
    <property type="term" value="P:methylation"/>
    <property type="evidence" value="ECO:0007669"/>
    <property type="project" value="UniProtKB-KW"/>
</dbReference>
<evidence type="ECO:0000256" key="3">
    <source>
        <dbReference type="ARBA" id="ARBA00008145"/>
    </source>
</evidence>
<dbReference type="EMBL" id="LNYP01000031">
    <property type="protein sequence ID" value="KTD37161.1"/>
    <property type="molecule type" value="Genomic_DNA"/>
</dbReference>
<evidence type="ECO:0000256" key="1">
    <source>
        <dbReference type="ARBA" id="ARBA00000903"/>
    </source>
</evidence>
<dbReference type="PANTHER" id="PTHR10259">
    <property type="entry name" value="THIOPURINE S-METHYLTRANSFERASE"/>
    <property type="match status" value="1"/>
</dbReference>
<dbReference type="AlphaFoldDB" id="A0A0W0WXV6"/>
<dbReference type="Pfam" id="PF05724">
    <property type="entry name" value="TPMT"/>
    <property type="match status" value="1"/>
</dbReference>
<dbReference type="RefSeq" id="WP_025385572.1">
    <property type="nucleotide sequence ID" value="NZ_LCUA01000040.1"/>
</dbReference>
<proteinExistence type="inferred from homology"/>
<keyword evidence="8 9" id="KW-0949">S-adenosyl-L-methionine</keyword>
<dbReference type="PROSITE" id="PS51585">
    <property type="entry name" value="SAM_MT_TPMT"/>
    <property type="match status" value="1"/>
</dbReference>
<organism evidence="10 11">
    <name type="scientific">Legionella oakridgensis</name>
    <dbReference type="NCBI Taxonomy" id="29423"/>
    <lineage>
        <taxon>Bacteria</taxon>
        <taxon>Pseudomonadati</taxon>
        <taxon>Pseudomonadota</taxon>
        <taxon>Gammaproteobacteria</taxon>
        <taxon>Legionellales</taxon>
        <taxon>Legionellaceae</taxon>
        <taxon>Legionella</taxon>
    </lineage>
</organism>
<dbReference type="PIRSF" id="PIRSF023956">
    <property type="entry name" value="Thiopurine_S-methyltransferase"/>
    <property type="match status" value="1"/>
</dbReference>
<keyword evidence="7 9" id="KW-0808">Transferase</keyword>
<evidence type="ECO:0000313" key="10">
    <source>
        <dbReference type="EMBL" id="KTD37161.1"/>
    </source>
</evidence>
<feature type="binding site" evidence="9">
    <location>
        <position position="10"/>
    </location>
    <ligand>
        <name>S-adenosyl-L-methionine</name>
        <dbReference type="ChEBI" id="CHEBI:59789"/>
    </ligand>
</feature>
<dbReference type="CDD" id="cd02440">
    <property type="entry name" value="AdoMet_MTases"/>
    <property type="match status" value="1"/>
</dbReference>
<dbReference type="HAMAP" id="MF_00812">
    <property type="entry name" value="Thiopur_methtran"/>
    <property type="match status" value="1"/>
</dbReference>
<evidence type="ECO:0000256" key="5">
    <source>
        <dbReference type="ARBA" id="ARBA00022490"/>
    </source>
</evidence>
<dbReference type="NCBIfam" id="NF009732">
    <property type="entry name" value="PRK13255.1"/>
    <property type="match status" value="1"/>
</dbReference>
<dbReference type="InterPro" id="IPR008854">
    <property type="entry name" value="TPMT"/>
</dbReference>
<feature type="binding site" evidence="9">
    <location>
        <position position="66"/>
    </location>
    <ligand>
        <name>S-adenosyl-L-methionine</name>
        <dbReference type="ChEBI" id="CHEBI:59789"/>
    </ligand>
</feature>
<evidence type="ECO:0000256" key="8">
    <source>
        <dbReference type="ARBA" id="ARBA00022691"/>
    </source>
</evidence>
<dbReference type="GO" id="GO:0010038">
    <property type="term" value="P:response to metal ion"/>
    <property type="evidence" value="ECO:0007669"/>
    <property type="project" value="InterPro"/>
</dbReference>
<dbReference type="InterPro" id="IPR029063">
    <property type="entry name" value="SAM-dependent_MTases_sf"/>
</dbReference>
<dbReference type="PANTHER" id="PTHR10259:SF11">
    <property type="entry name" value="THIOPURINE S-METHYLTRANSFERASE"/>
    <property type="match status" value="1"/>
</dbReference>
<gene>
    <name evidence="9" type="primary">tpm</name>
    <name evidence="10" type="ORF">Loak_2297</name>
</gene>
<feature type="binding site" evidence="9">
    <location>
        <position position="45"/>
    </location>
    <ligand>
        <name>S-adenosyl-L-methionine</name>
        <dbReference type="ChEBI" id="CHEBI:59789"/>
    </ligand>
</feature>
<dbReference type="InterPro" id="IPR025835">
    <property type="entry name" value="Thiopurine_S-MeTrfase"/>
</dbReference>
<dbReference type="InterPro" id="IPR022474">
    <property type="entry name" value="Thiopur_S-MeTfrase_Se/Te_detox"/>
</dbReference>
<dbReference type="FunFam" id="3.40.50.150:FF:000101">
    <property type="entry name" value="Thiopurine S-methyltransferase"/>
    <property type="match status" value="1"/>
</dbReference>